<evidence type="ECO:0000313" key="1">
    <source>
        <dbReference type="EMBL" id="WNH54347.1"/>
    </source>
</evidence>
<sequence length="98" mass="11315">MGELKMQDVWTQDQMIERFWSAANKGLENEVIKNHSMDPKLLAIRLVAVHAASQALGVELPPIYLLRKAVRRCPTFLRIRWVRGPKGTRAVSCWIFKK</sequence>
<reference evidence="1 2" key="1">
    <citation type="submission" date="2022-12" db="EMBL/GenBank/DDBJ databases">
        <title>Two new species, Stenotrophomonas aracearum and Stenotrophomonas oahuensis, isolated from Anthurium (Araceae family) in Hawaii.</title>
        <authorList>
            <person name="Chunag S.C."/>
            <person name="Dobhal S."/>
            <person name="Alvarez A."/>
            <person name="Arif M."/>
        </authorList>
    </citation>
    <scope>NUCLEOTIDE SEQUENCE [LARGE SCALE GENOMIC DNA]</scope>
    <source>
        <strain evidence="1 2">A5586</strain>
    </source>
</reference>
<dbReference type="EMBL" id="CP115541">
    <property type="protein sequence ID" value="WNH54347.1"/>
    <property type="molecule type" value="Genomic_DNA"/>
</dbReference>
<evidence type="ECO:0000313" key="2">
    <source>
        <dbReference type="Proteomes" id="UP001302072"/>
    </source>
</evidence>
<name>A0ABY9YTZ7_9GAMM</name>
<accession>A0ABY9YTZ7</accession>
<organism evidence="1 2">
    <name type="scientific">Stenotrophomonas oahuensis</name>
    <dbReference type="NCBI Taxonomy" id="3003271"/>
    <lineage>
        <taxon>Bacteria</taxon>
        <taxon>Pseudomonadati</taxon>
        <taxon>Pseudomonadota</taxon>
        <taxon>Gammaproteobacteria</taxon>
        <taxon>Lysobacterales</taxon>
        <taxon>Lysobacteraceae</taxon>
        <taxon>Stenotrophomonas</taxon>
    </lineage>
</organism>
<protein>
    <submittedName>
        <fullName evidence="1">Uncharacterized protein</fullName>
    </submittedName>
</protein>
<dbReference type="RefSeq" id="WP_311193453.1">
    <property type="nucleotide sequence ID" value="NZ_CP115541.1"/>
</dbReference>
<gene>
    <name evidence="1" type="ORF">PDM29_08730</name>
</gene>
<proteinExistence type="predicted"/>
<keyword evidence="2" id="KW-1185">Reference proteome</keyword>
<dbReference type="Proteomes" id="UP001302072">
    <property type="component" value="Chromosome"/>
</dbReference>